<dbReference type="InterPro" id="IPR022123">
    <property type="entry name" value="DUF3658"/>
</dbReference>
<dbReference type="Pfam" id="PF12395">
    <property type="entry name" value="DUF3658"/>
    <property type="match status" value="1"/>
</dbReference>
<feature type="domain" description="DUF3658" evidence="3">
    <location>
        <begin position="200"/>
        <end position="298"/>
    </location>
</feature>
<name>A0A9D2F1N7_9FIRM</name>
<dbReference type="AlphaFoldDB" id="A0A9D2F1N7"/>
<feature type="compositionally biased region" description="Basic and acidic residues" evidence="1">
    <location>
        <begin position="46"/>
        <end position="57"/>
    </location>
</feature>
<dbReference type="EMBL" id="DXBO01000065">
    <property type="protein sequence ID" value="HIZ47998.1"/>
    <property type="molecule type" value="Genomic_DNA"/>
</dbReference>
<evidence type="ECO:0000259" key="2">
    <source>
        <dbReference type="Pfam" id="PF08874"/>
    </source>
</evidence>
<reference evidence="4" key="1">
    <citation type="journal article" date="2021" name="PeerJ">
        <title>Extensive microbial diversity within the chicken gut microbiome revealed by metagenomics and culture.</title>
        <authorList>
            <person name="Gilroy R."/>
            <person name="Ravi A."/>
            <person name="Getino M."/>
            <person name="Pursley I."/>
            <person name="Horton D.L."/>
            <person name="Alikhan N.F."/>
            <person name="Baker D."/>
            <person name="Gharbi K."/>
            <person name="Hall N."/>
            <person name="Watson M."/>
            <person name="Adriaenssens E.M."/>
            <person name="Foster-Nyarko E."/>
            <person name="Jarju S."/>
            <person name="Secka A."/>
            <person name="Antonio M."/>
            <person name="Oren A."/>
            <person name="Chaudhuri R.R."/>
            <person name="La Ragione R."/>
            <person name="Hildebrand F."/>
            <person name="Pallen M.J."/>
        </authorList>
    </citation>
    <scope>NUCLEOTIDE SEQUENCE</scope>
    <source>
        <strain evidence="4">3436</strain>
    </source>
</reference>
<gene>
    <name evidence="4" type="ORF">H9810_04695</name>
</gene>
<comment type="caution">
    <text evidence="4">The sequence shown here is derived from an EMBL/GenBank/DDBJ whole genome shotgun (WGS) entry which is preliminary data.</text>
</comment>
<evidence type="ECO:0000313" key="4">
    <source>
        <dbReference type="EMBL" id="HIZ47998.1"/>
    </source>
</evidence>
<evidence type="ECO:0000313" key="5">
    <source>
        <dbReference type="Proteomes" id="UP000824031"/>
    </source>
</evidence>
<proteinExistence type="predicted"/>
<dbReference type="Pfam" id="PF08874">
    <property type="entry name" value="DUF1835"/>
    <property type="match status" value="1"/>
</dbReference>
<accession>A0A9D2F1N7</accession>
<reference evidence="4" key="2">
    <citation type="submission" date="2021-04" db="EMBL/GenBank/DDBJ databases">
        <authorList>
            <person name="Gilroy R."/>
        </authorList>
    </citation>
    <scope>NUCLEOTIDE SEQUENCE</scope>
    <source>
        <strain evidence="4">3436</strain>
    </source>
</reference>
<protein>
    <submittedName>
        <fullName evidence="4">DUF1835 domain-containing protein</fullName>
    </submittedName>
</protein>
<feature type="domain" description="DUF1835" evidence="2">
    <location>
        <begin position="72"/>
        <end position="158"/>
    </location>
</feature>
<sequence>MLEVLFNDSAAGSMQMAIGHDSVIGGCISVIGTREDGSPLDEEETERLQREAEERERRRWAGAVPLPGGTGDILPFPLWLSIGPIGEESIGPLREATLEQLFSIYPQGRQAAAETLAGARQHLDTLLARAAQEPVRFWVDRTPDAACGLRWALEQLRPLGLEKLDLRLVELPAQCPAESGGLVLHSLGELHPSEYGRLAQTARTLPTDEAAALAAQWRQLQAQDAPLRTVLNGVLTGAADDLYDCYLQWVLEELPETFREAVLIGRTLGRFPLGMGDAWLALRVERWIAAGKLTAVTKPSPDAPIYHKTLRKVEE</sequence>
<evidence type="ECO:0000259" key="3">
    <source>
        <dbReference type="Pfam" id="PF12395"/>
    </source>
</evidence>
<feature type="region of interest" description="Disordered" evidence="1">
    <location>
        <begin position="34"/>
        <end position="57"/>
    </location>
</feature>
<dbReference type="InterPro" id="IPR014973">
    <property type="entry name" value="DUF1835"/>
</dbReference>
<dbReference type="Proteomes" id="UP000824031">
    <property type="component" value="Unassembled WGS sequence"/>
</dbReference>
<organism evidence="4 5">
    <name type="scientific">Candidatus Gemmiger excrementavium</name>
    <dbReference type="NCBI Taxonomy" id="2838608"/>
    <lineage>
        <taxon>Bacteria</taxon>
        <taxon>Bacillati</taxon>
        <taxon>Bacillota</taxon>
        <taxon>Clostridia</taxon>
        <taxon>Eubacteriales</taxon>
        <taxon>Gemmiger</taxon>
    </lineage>
</organism>
<evidence type="ECO:0000256" key="1">
    <source>
        <dbReference type="SAM" id="MobiDB-lite"/>
    </source>
</evidence>